<feature type="transmembrane region" description="Helical" evidence="5">
    <location>
        <begin position="41"/>
        <end position="64"/>
    </location>
</feature>
<evidence type="ECO:0000256" key="3">
    <source>
        <dbReference type="ARBA" id="ARBA00022989"/>
    </source>
</evidence>
<dbReference type="AlphaFoldDB" id="A0A154PRP0"/>
<evidence type="ECO:0000313" key="7">
    <source>
        <dbReference type="EMBL" id="KZC14561.1"/>
    </source>
</evidence>
<dbReference type="InterPro" id="IPR004853">
    <property type="entry name" value="Sugar_P_trans_dom"/>
</dbReference>
<evidence type="ECO:0000256" key="4">
    <source>
        <dbReference type="ARBA" id="ARBA00023136"/>
    </source>
</evidence>
<dbReference type="PANTHER" id="PTHR11132">
    <property type="entry name" value="SOLUTE CARRIER FAMILY 35"/>
    <property type="match status" value="1"/>
</dbReference>
<keyword evidence="4 5" id="KW-0472">Membrane</keyword>
<feature type="transmembrane region" description="Helical" evidence="5">
    <location>
        <begin position="133"/>
        <end position="151"/>
    </location>
</feature>
<dbReference type="EMBL" id="KQ435090">
    <property type="protein sequence ID" value="KZC14561.1"/>
    <property type="molecule type" value="Genomic_DNA"/>
</dbReference>
<keyword evidence="2 5" id="KW-0812">Transmembrane</keyword>
<dbReference type="OrthoDB" id="6418713at2759"/>
<accession>A0A154PRP0</accession>
<protein>
    <submittedName>
        <fullName evidence="7">Solute carrier family 35 member E1 like protein</fullName>
    </submittedName>
</protein>
<dbReference type="InterPro" id="IPR037185">
    <property type="entry name" value="EmrE-like"/>
</dbReference>
<dbReference type="GO" id="GO:0016020">
    <property type="term" value="C:membrane"/>
    <property type="evidence" value="ECO:0007669"/>
    <property type="project" value="UniProtKB-SubCell"/>
</dbReference>
<reference evidence="7 8" key="1">
    <citation type="submission" date="2015-07" db="EMBL/GenBank/DDBJ databases">
        <title>The genome of Dufourea novaeangliae.</title>
        <authorList>
            <person name="Pan H."/>
            <person name="Kapheim K."/>
        </authorList>
    </citation>
    <scope>NUCLEOTIDE SEQUENCE [LARGE SCALE GENOMIC DNA]</scope>
    <source>
        <strain evidence="7">0120121106</strain>
        <tissue evidence="7">Whole body</tissue>
    </source>
</reference>
<feature type="transmembrane region" description="Helical" evidence="5">
    <location>
        <begin position="189"/>
        <end position="210"/>
    </location>
</feature>
<proteinExistence type="predicted"/>
<sequence>MNDRRNRREVLTVLFLCALWYIISSTSNVVGKMLLSEFPYPLTVTMVQLTSITIYSGPLFNLWGVRKYSSDIPWGYYLRLIVPLALGKFVANVFSHVSIWKVPVSYAHTVKATMPFFTVFLSRIILKEKQTWKVYLSLVPIVVGVAVATLTELSFNMIGLLSALASTMAFSLQNIYSKKVLHDTGIHHLRLLHVLGRLALILFSPIWIIYDLRRLIYDPVIHGSPNLSYYILGLLFLDGVLNWLQNIIAFSVLSIVTPLTYAVASASKRIFVIAVTLFVLANPVTWVNVLGMTLAISGVLCYNKAKYDQRLEKESDTSLPSYYDKNRNGNASSFFFFQNMTFQSWQCNRLFIYTDCRNWKGLMRCLEHTI</sequence>
<feature type="transmembrane region" description="Helical" evidence="5">
    <location>
        <begin position="106"/>
        <end position="126"/>
    </location>
</feature>
<organism evidence="7 8">
    <name type="scientific">Dufourea novaeangliae</name>
    <name type="common">Sweat bee</name>
    <dbReference type="NCBI Taxonomy" id="178035"/>
    <lineage>
        <taxon>Eukaryota</taxon>
        <taxon>Metazoa</taxon>
        <taxon>Ecdysozoa</taxon>
        <taxon>Arthropoda</taxon>
        <taxon>Hexapoda</taxon>
        <taxon>Insecta</taxon>
        <taxon>Pterygota</taxon>
        <taxon>Neoptera</taxon>
        <taxon>Endopterygota</taxon>
        <taxon>Hymenoptera</taxon>
        <taxon>Apocrita</taxon>
        <taxon>Aculeata</taxon>
        <taxon>Apoidea</taxon>
        <taxon>Anthophila</taxon>
        <taxon>Halictidae</taxon>
        <taxon>Rophitinae</taxon>
        <taxon>Dufourea</taxon>
    </lineage>
</organism>
<evidence type="ECO:0000313" key="8">
    <source>
        <dbReference type="Proteomes" id="UP000076502"/>
    </source>
</evidence>
<comment type="subcellular location">
    <subcellularLocation>
        <location evidence="1">Membrane</location>
        <topology evidence="1">Multi-pass membrane protein</topology>
    </subcellularLocation>
</comment>
<keyword evidence="8" id="KW-1185">Reference proteome</keyword>
<keyword evidence="3 5" id="KW-1133">Transmembrane helix</keyword>
<dbReference type="SUPFAM" id="SSF103481">
    <property type="entry name" value="Multidrug resistance efflux transporter EmrE"/>
    <property type="match status" value="1"/>
</dbReference>
<dbReference type="InterPro" id="IPR050186">
    <property type="entry name" value="TPT_transporter"/>
</dbReference>
<evidence type="ECO:0000259" key="6">
    <source>
        <dbReference type="Pfam" id="PF03151"/>
    </source>
</evidence>
<evidence type="ECO:0000256" key="1">
    <source>
        <dbReference type="ARBA" id="ARBA00004141"/>
    </source>
</evidence>
<feature type="transmembrane region" description="Helical" evidence="5">
    <location>
        <begin position="230"/>
        <end position="252"/>
    </location>
</feature>
<dbReference type="STRING" id="178035.A0A154PRP0"/>
<dbReference type="Pfam" id="PF03151">
    <property type="entry name" value="TPT"/>
    <property type="match status" value="1"/>
</dbReference>
<name>A0A154PRP0_DUFNO</name>
<dbReference type="Proteomes" id="UP000076502">
    <property type="component" value="Unassembled WGS sequence"/>
</dbReference>
<evidence type="ECO:0000256" key="2">
    <source>
        <dbReference type="ARBA" id="ARBA00022692"/>
    </source>
</evidence>
<evidence type="ECO:0000256" key="5">
    <source>
        <dbReference type="SAM" id="Phobius"/>
    </source>
</evidence>
<gene>
    <name evidence="7" type="ORF">WN55_07204</name>
</gene>
<feature type="transmembrane region" description="Helical" evidence="5">
    <location>
        <begin position="157"/>
        <end position="177"/>
    </location>
</feature>
<feature type="domain" description="Sugar phosphate transporter" evidence="6">
    <location>
        <begin position="12"/>
        <end position="303"/>
    </location>
</feature>
<feature type="transmembrane region" description="Helical" evidence="5">
    <location>
        <begin position="76"/>
        <end position="94"/>
    </location>
</feature>